<organism evidence="1 2">
    <name type="scientific">Enterocloster hominis</name>
    <name type="common">ex Hitch et al. 2024</name>
    <dbReference type="NCBI Taxonomy" id="1917870"/>
    <lineage>
        <taxon>Bacteria</taxon>
        <taxon>Bacillati</taxon>
        <taxon>Bacillota</taxon>
        <taxon>Clostridia</taxon>
        <taxon>Lachnospirales</taxon>
        <taxon>Lachnospiraceae</taxon>
        <taxon>Enterocloster</taxon>
    </lineage>
</organism>
<proteinExistence type="predicted"/>
<gene>
    <name evidence="1" type="ORF">WMQ36_08755</name>
</gene>
<dbReference type="EMBL" id="JBBMFM010000023">
    <property type="protein sequence ID" value="MEQ2425060.1"/>
    <property type="molecule type" value="Genomic_DNA"/>
</dbReference>
<protein>
    <submittedName>
        <fullName evidence="1">Uncharacterized protein</fullName>
    </submittedName>
</protein>
<comment type="caution">
    <text evidence="1">The sequence shown here is derived from an EMBL/GenBank/DDBJ whole genome shotgun (WGS) entry which is preliminary data.</text>
</comment>
<sequence length="46" mass="5025">MAGVEISAGQTINLSKINIFRRMQGDAKAEANVFLTGIYIQLTVLK</sequence>
<evidence type="ECO:0000313" key="1">
    <source>
        <dbReference type="EMBL" id="MEQ2425060.1"/>
    </source>
</evidence>
<evidence type="ECO:0000313" key="2">
    <source>
        <dbReference type="Proteomes" id="UP001454086"/>
    </source>
</evidence>
<dbReference type="RefSeq" id="WP_008720156.1">
    <property type="nucleotide sequence ID" value="NZ_JAJFDX010000003.1"/>
</dbReference>
<reference evidence="1 2" key="1">
    <citation type="submission" date="2024-03" db="EMBL/GenBank/DDBJ databases">
        <title>Human intestinal bacterial collection.</title>
        <authorList>
            <person name="Pauvert C."/>
            <person name="Hitch T.C.A."/>
            <person name="Clavel T."/>
        </authorList>
    </citation>
    <scope>NUCLEOTIDE SEQUENCE [LARGE SCALE GENOMIC DNA]</scope>
    <source>
        <strain evidence="1 2">CLA-SR-H021</strain>
    </source>
</reference>
<dbReference type="Proteomes" id="UP001454086">
    <property type="component" value="Unassembled WGS sequence"/>
</dbReference>
<name>A0ABV1D3T6_9FIRM</name>
<accession>A0ABV1D3T6</accession>
<keyword evidence="2" id="KW-1185">Reference proteome</keyword>